<dbReference type="GeneID" id="19203373"/>
<keyword evidence="3" id="KW-1185">Reference proteome</keyword>
<gene>
    <name evidence="2" type="ORF">CONPUDRAFT_155099</name>
</gene>
<name>A0A5M3MLN8_CONPW</name>
<comment type="caution">
    <text evidence="2">The sequence shown here is derived from an EMBL/GenBank/DDBJ whole genome shotgun (WGS) entry which is preliminary data.</text>
</comment>
<reference evidence="3" key="1">
    <citation type="journal article" date="2012" name="Science">
        <title>The Paleozoic origin of enzymatic lignin decomposition reconstructed from 31 fungal genomes.</title>
        <authorList>
            <person name="Floudas D."/>
            <person name="Binder M."/>
            <person name="Riley R."/>
            <person name="Barry K."/>
            <person name="Blanchette R.A."/>
            <person name="Henrissat B."/>
            <person name="Martinez A.T."/>
            <person name="Otillar R."/>
            <person name="Spatafora J.W."/>
            <person name="Yadav J.S."/>
            <person name="Aerts A."/>
            <person name="Benoit I."/>
            <person name="Boyd A."/>
            <person name="Carlson A."/>
            <person name="Copeland A."/>
            <person name="Coutinho P.M."/>
            <person name="de Vries R.P."/>
            <person name="Ferreira P."/>
            <person name="Findley K."/>
            <person name="Foster B."/>
            <person name="Gaskell J."/>
            <person name="Glotzer D."/>
            <person name="Gorecki P."/>
            <person name="Heitman J."/>
            <person name="Hesse C."/>
            <person name="Hori C."/>
            <person name="Igarashi K."/>
            <person name="Jurgens J.A."/>
            <person name="Kallen N."/>
            <person name="Kersten P."/>
            <person name="Kohler A."/>
            <person name="Kuees U."/>
            <person name="Kumar T.K.A."/>
            <person name="Kuo A."/>
            <person name="LaButti K."/>
            <person name="Larrondo L.F."/>
            <person name="Lindquist E."/>
            <person name="Ling A."/>
            <person name="Lombard V."/>
            <person name="Lucas S."/>
            <person name="Lundell T."/>
            <person name="Martin R."/>
            <person name="McLaughlin D.J."/>
            <person name="Morgenstern I."/>
            <person name="Morin E."/>
            <person name="Murat C."/>
            <person name="Nagy L.G."/>
            <person name="Nolan M."/>
            <person name="Ohm R.A."/>
            <person name="Patyshakuliyeva A."/>
            <person name="Rokas A."/>
            <person name="Ruiz-Duenas F.J."/>
            <person name="Sabat G."/>
            <person name="Salamov A."/>
            <person name="Samejima M."/>
            <person name="Schmutz J."/>
            <person name="Slot J.C."/>
            <person name="St John F."/>
            <person name="Stenlid J."/>
            <person name="Sun H."/>
            <person name="Sun S."/>
            <person name="Syed K."/>
            <person name="Tsang A."/>
            <person name="Wiebenga A."/>
            <person name="Young D."/>
            <person name="Pisabarro A."/>
            <person name="Eastwood D.C."/>
            <person name="Martin F."/>
            <person name="Cullen D."/>
            <person name="Grigoriev I.V."/>
            <person name="Hibbett D.S."/>
        </authorList>
    </citation>
    <scope>NUCLEOTIDE SEQUENCE [LARGE SCALE GENOMIC DNA]</scope>
    <source>
        <strain evidence="3">RWD-64-598 SS2</strain>
    </source>
</reference>
<dbReference type="EMBL" id="JH711580">
    <property type="protein sequence ID" value="EIW79704.1"/>
    <property type="molecule type" value="Genomic_DNA"/>
</dbReference>
<proteinExistence type="predicted"/>
<evidence type="ECO:0000256" key="1">
    <source>
        <dbReference type="SAM" id="MobiDB-lite"/>
    </source>
</evidence>
<protein>
    <submittedName>
        <fullName evidence="2">Uncharacterized protein</fullName>
    </submittedName>
</protein>
<dbReference type="KEGG" id="cput:CONPUDRAFT_155099"/>
<dbReference type="AlphaFoldDB" id="A0A5M3MLN8"/>
<dbReference type="RefSeq" id="XP_007770069.1">
    <property type="nucleotide sequence ID" value="XM_007771879.1"/>
</dbReference>
<evidence type="ECO:0000313" key="3">
    <source>
        <dbReference type="Proteomes" id="UP000053558"/>
    </source>
</evidence>
<dbReference type="OrthoDB" id="2689033at2759"/>
<accession>A0A5M3MLN8</accession>
<feature type="region of interest" description="Disordered" evidence="1">
    <location>
        <begin position="267"/>
        <end position="291"/>
    </location>
</feature>
<dbReference type="Proteomes" id="UP000053558">
    <property type="component" value="Unassembled WGS sequence"/>
</dbReference>
<sequence length="335" mass="36863">MSVDEPVNYVEEAADPEELESLAPLASLFRNAVHGHSRQSNEGFAQDLWQQVLAKASAEQAERADLVSVEDSFEEDFLVSEFGKRIFAPLPGDKSKASTEPLPDSSTYPFRSKEDFITSLLFSSPRMPFSAAQKSAVLSWAKELGAPHVPSLYSINKLQDFLAELVGNPTQWKTTKSGDIFYLNNVAEAIAKATPQQLADYPEDTGERTSGVFNGEKLLLEAPSPPAVQVLGTVFFINELLRDSMDSYFIPERFFYALYPLDDQDDKPERQLGGHAAGPVHPAEAKPPRGDHTKSAFLAAAQPPGITSHGLHARLDDVCLMGIFTFLKSCWSRGR</sequence>
<organism evidence="2 3">
    <name type="scientific">Coniophora puteana (strain RWD-64-598)</name>
    <name type="common">Brown rot fungus</name>
    <dbReference type="NCBI Taxonomy" id="741705"/>
    <lineage>
        <taxon>Eukaryota</taxon>
        <taxon>Fungi</taxon>
        <taxon>Dikarya</taxon>
        <taxon>Basidiomycota</taxon>
        <taxon>Agaricomycotina</taxon>
        <taxon>Agaricomycetes</taxon>
        <taxon>Agaricomycetidae</taxon>
        <taxon>Boletales</taxon>
        <taxon>Coniophorineae</taxon>
        <taxon>Coniophoraceae</taxon>
        <taxon>Coniophora</taxon>
    </lineage>
</organism>
<evidence type="ECO:0000313" key="2">
    <source>
        <dbReference type="EMBL" id="EIW79704.1"/>
    </source>
</evidence>